<protein>
    <recommendedName>
        <fullName evidence="1">N-acetyltransferase domain-containing protein</fullName>
    </recommendedName>
</protein>
<evidence type="ECO:0000313" key="2">
    <source>
        <dbReference type="EMBL" id="AQS60505.1"/>
    </source>
</evidence>
<sequence length="163" mass="18478">MTEIRPLTVEHLPAYADVISKSFATVARDFGLTKENCPGHKSFITNDRLKSKFKDGYYPFGLCIGDKIIGFASLTALNNGTYEMNDVSVLPEYRRYGYGKMILDFCKAKVKSFGGSKIIIGIMEESTVLKDWYTANGFVHTETKKFEHLPFTVGYMEWKAKTE</sequence>
<dbReference type="Gene3D" id="3.40.630.30">
    <property type="match status" value="1"/>
</dbReference>
<dbReference type="EMBL" id="CP019698">
    <property type="protein sequence ID" value="AQS60505.1"/>
    <property type="molecule type" value="Genomic_DNA"/>
</dbReference>
<keyword evidence="3" id="KW-1185">Reference proteome</keyword>
<dbReference type="Pfam" id="PF00583">
    <property type="entry name" value="Acetyltransf_1"/>
    <property type="match status" value="1"/>
</dbReference>
<name>A0A1S6J0G4_9FIRM</name>
<feature type="domain" description="N-acetyltransferase" evidence="1">
    <location>
        <begin position="2"/>
        <end position="161"/>
    </location>
</feature>
<dbReference type="CDD" id="cd04301">
    <property type="entry name" value="NAT_SF"/>
    <property type="match status" value="1"/>
</dbReference>
<organism evidence="2 3">
    <name type="scientific">Desulforamulus ferrireducens</name>
    <dbReference type="NCBI Taxonomy" id="1833852"/>
    <lineage>
        <taxon>Bacteria</taxon>
        <taxon>Bacillati</taxon>
        <taxon>Bacillota</taxon>
        <taxon>Clostridia</taxon>
        <taxon>Eubacteriales</taxon>
        <taxon>Peptococcaceae</taxon>
        <taxon>Desulforamulus</taxon>
    </lineage>
</organism>
<dbReference type="PROSITE" id="PS51186">
    <property type="entry name" value="GNAT"/>
    <property type="match status" value="1"/>
</dbReference>
<dbReference type="STRING" id="1833852.B0537_04710"/>
<proteinExistence type="predicted"/>
<evidence type="ECO:0000259" key="1">
    <source>
        <dbReference type="PROSITE" id="PS51186"/>
    </source>
</evidence>
<accession>A0A1S6J0G4</accession>
<reference evidence="2 3" key="1">
    <citation type="journal article" date="2016" name="Int. J. Syst. Evol. Microbiol.">
        <title>Desulfotomaculum ferrireducens sp. nov., a moderately thermophilic sulfate-reducing and dissimilatory Fe(III)-reducing bacterium isolated from compost.</title>
        <authorList>
            <person name="Yang G."/>
            <person name="Guo J."/>
            <person name="Zhuang L."/>
            <person name="Yuan Y."/>
            <person name="Zhou S."/>
        </authorList>
    </citation>
    <scope>NUCLEOTIDE SEQUENCE [LARGE SCALE GENOMIC DNA]</scope>
    <source>
        <strain evidence="2 3">GSS09</strain>
    </source>
</reference>
<dbReference type="Proteomes" id="UP000189464">
    <property type="component" value="Chromosome"/>
</dbReference>
<dbReference type="AlphaFoldDB" id="A0A1S6J0G4"/>
<dbReference type="InterPro" id="IPR016181">
    <property type="entry name" value="Acyl_CoA_acyltransferase"/>
</dbReference>
<dbReference type="KEGG" id="dfg:B0537_04710"/>
<gene>
    <name evidence="2" type="ORF">B0537_04710</name>
</gene>
<dbReference type="GO" id="GO:0016747">
    <property type="term" value="F:acyltransferase activity, transferring groups other than amino-acyl groups"/>
    <property type="evidence" value="ECO:0007669"/>
    <property type="project" value="InterPro"/>
</dbReference>
<dbReference type="InterPro" id="IPR000182">
    <property type="entry name" value="GNAT_dom"/>
</dbReference>
<evidence type="ECO:0000313" key="3">
    <source>
        <dbReference type="Proteomes" id="UP000189464"/>
    </source>
</evidence>
<dbReference type="SUPFAM" id="SSF55729">
    <property type="entry name" value="Acyl-CoA N-acyltransferases (Nat)"/>
    <property type="match status" value="1"/>
</dbReference>